<dbReference type="OMA" id="RYCFFFY"/>
<dbReference type="EMBL" id="BDQF01000006">
    <property type="protein sequence ID" value="GAW79683.1"/>
    <property type="molecule type" value="Genomic_DNA"/>
</dbReference>
<feature type="region of interest" description="Disordered" evidence="1">
    <location>
        <begin position="789"/>
        <end position="815"/>
    </location>
</feature>
<sequence length="1581" mass="187840">MEDKMIKSSIVASPRVRLNQHEEYNFQKETIKIRKSFLNAYTFELFYAKNLKLKNEYLDIIKKENKKNIISLEKISKNGLLYHKNMLKRQIRNINRMFANRHHVSKFPRQNVIELNRHICFMEKEIINRFLFNLRINNSNYSFDEEEKYLYIIYSRFVHIVNATLDKKYRFFVKRKNIYRSNNKSSVRFDPYYIKQFCIFIRNLVKIRKKNSHFLFLKKYIQKCTNYDKTEAERGENSSQKNFRCYNVQVRIFKSGISSTSMNRCRGKKNISVIVTPYVESPSYNLSMHRENRSRCRSIGRSSGRSKNGQMSRMRSRKRRRNYETFNECTSSNSCINDPFKVNIQKVKNNVERFICSYLYDNILNSIFYSLFNRSIQFVCESVCESIVKMSHDVEGEKKGMRKRSRISGMDKDEKNCMICEKGQSETKPYWGEKTFSMNELTQIHLLKCLKIFFKPINMYQKEFKKYTQQKELILFENICTLLKDNVRTLLQLTVVNITNLCNHLPLQYFFSLFLFFFIFLRIPVQFSSEHVLPHWGLHSPPEGQQNRTEQNQAEQNQAEQNQAEQNRTEQNQAGQNRMEQNQREESDFFYDPRVNISKHSHYNNVENNKLDSINNPNNNPNCYTQEMKEESAFSTCLLCTYHGLKRNKNISIIDKKKYLAIIILKILQKNYEFVEKENSILELYFRSFMKNPFFNDKNKFLSVLFNIEKKKDDTLHEHIRFCCRDGKNKIQKRPKVGDAQEENTDKRINTCFKPHDIQIIFKRCMSRMNKKGSVLCRLQGLMGPEEEELLNGESDSARSGDGRISDSGGSGTKVFSLNHKVREKAAVETKTGKTNKFTNHSSVCGFSLAMGSQIGKGNSPREEYKKKLESERYNISSSINDNLCSNNIVRNRTPLDTYDNLEDKRKEEKHQRVIQKIFIDRTNCLYNYMYEKIKTFMENLKLFFLPLLNVLYRNSIFHVNMYIYMCMIESSILLCKKEENISKLHKRKEIKHTFRHIYNIESITMKNQNYKILKQECSFILFEEYFVCKFYQLLHLLHRQFHTQTTEKKNINMIIHYVKNRRRIINISFILLIYRLANVLKVQTWVNKGSQNVFINKDKNINFRKLKYLLIYTISMRMGTNLSMYNRKVHNNRSCVNNYNSRIFKSIGSRKNRKVKISRNCLIDDVQPYMHILLKNVRCGNHIVHAYLEDDELFYIQRKKDFIIFNLKNKKEKEETDHIDAKNVYYQMNGKKYFVFENSYMVKRVYKIKCVNVCLLFYRYCFFFYKKRNPLIFYFLFNNLFCICVRCLRKYLVLGKSYPDTGPTCSSASAATTAVTSAPATSAPVTSPSSTPFNSPPVEDSTHDCFYKQIGVLIKSRQNIFVRNFYCLTLFLIMRYHTLIGNVRHSGLQSCVPKRIFTLLRKTLEIKRECFSSPLNAVLSTYCSFFLDIDLFFGSSGNFFEFPLRDGAYEVNPPFDISLINKLIIYILCNLKKEVHELTFFLIIPIIKDKNYFFELLFSSPYLSTYFLLEQNSYTFSTRLFESREEEYISSCDCLVFILQNKKARLRKGVINKKVSLKIKKRWENLSHVKQKKGVYFSEA</sequence>
<dbReference type="InterPro" id="IPR039881">
    <property type="entry name" value="PCIF1-like"/>
</dbReference>
<feature type="domain" description="PCIF1 WW" evidence="2">
    <location>
        <begin position="1364"/>
        <end position="1517"/>
    </location>
</feature>
<proteinExistence type="predicted"/>
<dbReference type="PANTHER" id="PTHR21727">
    <property type="entry name" value="PHOSPHORYLATED CTD INTERACTING FACTOR 1"/>
    <property type="match status" value="1"/>
</dbReference>
<evidence type="ECO:0000313" key="4">
    <source>
        <dbReference type="Proteomes" id="UP000195521"/>
    </source>
</evidence>
<keyword evidence="4" id="KW-1185">Reference proteome</keyword>
<dbReference type="GO" id="GO:0099122">
    <property type="term" value="F:RNA polymerase II C-terminal domain binding"/>
    <property type="evidence" value="ECO:0007669"/>
    <property type="project" value="InterPro"/>
</dbReference>
<dbReference type="GeneID" id="39746395"/>
<protein>
    <recommendedName>
        <fullName evidence="2">PCIF1 WW domain-containing protein</fullName>
    </recommendedName>
</protein>
<feature type="compositionally biased region" description="Basic and acidic residues" evidence="1">
    <location>
        <begin position="796"/>
        <end position="805"/>
    </location>
</feature>
<feature type="region of interest" description="Disordered" evidence="1">
    <location>
        <begin position="297"/>
        <end position="320"/>
    </location>
</feature>
<reference evidence="4" key="1">
    <citation type="submission" date="2017-04" db="EMBL/GenBank/DDBJ databases">
        <title>Plasmodium gonderi genome.</title>
        <authorList>
            <person name="Arisue N."/>
            <person name="Honma H."/>
            <person name="Kawai S."/>
            <person name="Tougan T."/>
            <person name="Tanabe K."/>
            <person name="Horii T."/>
        </authorList>
    </citation>
    <scope>NUCLEOTIDE SEQUENCE [LARGE SCALE GENOMIC DNA]</scope>
    <source>
        <strain evidence="4">ATCC 30045</strain>
    </source>
</reference>
<dbReference type="PANTHER" id="PTHR21727:SF0">
    <property type="entry name" value="MRNA (2'-O-METHYLADENOSINE-N(6)-)-METHYLTRANSFERASE"/>
    <property type="match status" value="1"/>
</dbReference>
<name>A0A1Y1JGW2_PLAGO</name>
<organism evidence="3 4">
    <name type="scientific">Plasmodium gonderi</name>
    <dbReference type="NCBI Taxonomy" id="77519"/>
    <lineage>
        <taxon>Eukaryota</taxon>
        <taxon>Sar</taxon>
        <taxon>Alveolata</taxon>
        <taxon>Apicomplexa</taxon>
        <taxon>Aconoidasida</taxon>
        <taxon>Haemosporida</taxon>
        <taxon>Plasmodiidae</taxon>
        <taxon>Plasmodium</taxon>
        <taxon>Plasmodium (Plasmodium)</taxon>
    </lineage>
</organism>
<feature type="region of interest" description="Disordered" evidence="1">
    <location>
        <begin position="538"/>
        <end position="583"/>
    </location>
</feature>
<feature type="compositionally biased region" description="Low complexity" evidence="1">
    <location>
        <begin position="545"/>
        <end position="574"/>
    </location>
</feature>
<evidence type="ECO:0000259" key="2">
    <source>
        <dbReference type="Pfam" id="PF12237"/>
    </source>
</evidence>
<feature type="compositionally biased region" description="Low complexity" evidence="1">
    <location>
        <begin position="297"/>
        <end position="306"/>
    </location>
</feature>
<comment type="caution">
    <text evidence="3">The sequence shown here is derived from an EMBL/GenBank/DDBJ whole genome shotgun (WGS) entry which is preliminary data.</text>
</comment>
<accession>A0A1Y1JGW2</accession>
<evidence type="ECO:0000256" key="1">
    <source>
        <dbReference type="SAM" id="MobiDB-lite"/>
    </source>
</evidence>
<dbReference type="InterPro" id="IPR022035">
    <property type="entry name" value="PCIF1_WW"/>
</dbReference>
<evidence type="ECO:0000313" key="3">
    <source>
        <dbReference type="EMBL" id="GAW79683.1"/>
    </source>
</evidence>
<gene>
    <name evidence="3" type="ORF">PGO_050930</name>
</gene>
<dbReference type="RefSeq" id="XP_028542272.1">
    <property type="nucleotide sequence ID" value="XM_028686471.1"/>
</dbReference>
<dbReference type="Pfam" id="PF12237">
    <property type="entry name" value="PCIF1_WW"/>
    <property type="match status" value="1"/>
</dbReference>
<dbReference type="OrthoDB" id="193787at2759"/>
<dbReference type="GO" id="GO:0016422">
    <property type="term" value="F:mRNA (2'-O-methyladenosine-N6-)-methyltransferase activity"/>
    <property type="evidence" value="ECO:0007669"/>
    <property type="project" value="InterPro"/>
</dbReference>
<dbReference type="Proteomes" id="UP000195521">
    <property type="component" value="Unassembled WGS sequence"/>
</dbReference>